<evidence type="ECO:0000313" key="8">
    <source>
        <dbReference type="EnsemblMetazoa" id="ASTEI06911-PA"/>
    </source>
</evidence>
<dbReference type="InterPro" id="IPR025705">
    <property type="entry name" value="Beta_hexosaminidase_sua/sub"/>
</dbReference>
<dbReference type="VEuPathDB" id="VectorBase:ASTE004086"/>
<feature type="active site" description="Proton donor" evidence="6">
    <location>
        <position position="28"/>
    </location>
</feature>
<keyword evidence="9" id="KW-1185">Reference proteome</keyword>
<dbReference type="GO" id="GO:0030203">
    <property type="term" value="P:glycosaminoglycan metabolic process"/>
    <property type="evidence" value="ECO:0007669"/>
    <property type="project" value="TreeGrafter"/>
</dbReference>
<evidence type="ECO:0000259" key="7">
    <source>
        <dbReference type="Pfam" id="PF00728"/>
    </source>
</evidence>
<accession>A0A182YEM5</accession>
<reference evidence="8" key="2">
    <citation type="submission" date="2020-05" db="UniProtKB">
        <authorList>
            <consortium name="EnsemblMetazoa"/>
        </authorList>
    </citation>
    <scope>IDENTIFICATION</scope>
    <source>
        <strain evidence="8">Indian</strain>
    </source>
</reference>
<dbReference type="PANTHER" id="PTHR22600">
    <property type="entry name" value="BETA-HEXOSAMINIDASE"/>
    <property type="match status" value="1"/>
</dbReference>
<dbReference type="SUPFAM" id="SSF51445">
    <property type="entry name" value="(Trans)glycosidases"/>
    <property type="match status" value="1"/>
</dbReference>
<evidence type="ECO:0000313" key="9">
    <source>
        <dbReference type="Proteomes" id="UP000076408"/>
    </source>
</evidence>
<evidence type="ECO:0000256" key="3">
    <source>
        <dbReference type="ARBA" id="ARBA00012663"/>
    </source>
</evidence>
<dbReference type="InterPro" id="IPR015883">
    <property type="entry name" value="Glyco_hydro_20_cat"/>
</dbReference>
<dbReference type="Pfam" id="PF00728">
    <property type="entry name" value="Glyco_hydro_20"/>
    <property type="match status" value="1"/>
</dbReference>
<evidence type="ECO:0000256" key="6">
    <source>
        <dbReference type="PIRSR" id="PIRSR625705-1"/>
    </source>
</evidence>
<dbReference type="GO" id="GO:0005975">
    <property type="term" value="P:carbohydrate metabolic process"/>
    <property type="evidence" value="ECO:0007669"/>
    <property type="project" value="InterPro"/>
</dbReference>
<dbReference type="PANTHER" id="PTHR22600:SF42">
    <property type="entry name" value="BETA-N-ACETYLHEXOSAMINIDASE"/>
    <property type="match status" value="1"/>
</dbReference>
<dbReference type="GO" id="GO:0016231">
    <property type="term" value="F:beta-N-acetylglucosaminidase activity"/>
    <property type="evidence" value="ECO:0007669"/>
    <property type="project" value="TreeGrafter"/>
</dbReference>
<keyword evidence="4" id="KW-0732">Signal</keyword>
<dbReference type="Proteomes" id="UP000076408">
    <property type="component" value="Unassembled WGS sequence"/>
</dbReference>
<name>A0A182YEM5_ANOST</name>
<dbReference type="EC" id="3.2.1.52" evidence="3"/>
<comment type="similarity">
    <text evidence="2">Belongs to the glycosyl hydrolase 20 family.</text>
</comment>
<evidence type="ECO:0000256" key="2">
    <source>
        <dbReference type="ARBA" id="ARBA00006285"/>
    </source>
</evidence>
<evidence type="ECO:0000256" key="5">
    <source>
        <dbReference type="ARBA" id="ARBA00022801"/>
    </source>
</evidence>
<keyword evidence="5" id="KW-0378">Hydrolase</keyword>
<dbReference type="VEuPathDB" id="VectorBase:ASTEI20_046146"/>
<evidence type="ECO:0000256" key="1">
    <source>
        <dbReference type="ARBA" id="ARBA00001231"/>
    </source>
</evidence>
<proteinExistence type="inferred from homology"/>
<dbReference type="OMA" id="HINKDEM"/>
<organism evidence="8 9">
    <name type="scientific">Anopheles stephensi</name>
    <name type="common">Indo-Pakistan malaria mosquito</name>
    <dbReference type="NCBI Taxonomy" id="30069"/>
    <lineage>
        <taxon>Eukaryota</taxon>
        <taxon>Metazoa</taxon>
        <taxon>Ecdysozoa</taxon>
        <taxon>Arthropoda</taxon>
        <taxon>Hexapoda</taxon>
        <taxon>Insecta</taxon>
        <taxon>Pterygota</taxon>
        <taxon>Neoptera</taxon>
        <taxon>Endopterygota</taxon>
        <taxon>Diptera</taxon>
        <taxon>Nematocera</taxon>
        <taxon>Culicoidea</taxon>
        <taxon>Culicidae</taxon>
        <taxon>Anophelinae</taxon>
        <taxon>Anopheles</taxon>
    </lineage>
</organism>
<feature type="domain" description="Glycoside hydrolase family 20 catalytic" evidence="7">
    <location>
        <begin position="1"/>
        <end position="214"/>
    </location>
</feature>
<sequence length="256" mass="29489">MYAVLQDIYYDLAHINKDEMVFHMGGDEVFFGCWNATEEIVNFLIDHGMGQNETDFLMLWSEFQDTALRLWDNAINVANLNRTDTLGNGEGRSASPVILWSSHLTDPLVIEQFLSRERYVIQTWVPSTNNIPQQLQKLGYKLIVSTKDAWYLDHGFWGITTYYNWKKVYDNQLPKGNGILGGEVCVWTEYIDAYSLDGRTWPRAAAAAERLWSNPNTKASQAESRFFRHRDRLISRGIQPEAIAPGWCQQNEGQCH</sequence>
<dbReference type="EnsemblMetazoa" id="ASTEI06911-RA">
    <property type="protein sequence ID" value="ASTEI06911-PA"/>
    <property type="gene ID" value="ASTEI06911"/>
</dbReference>
<dbReference type="STRING" id="30069.A0A182YEM5"/>
<dbReference type="PRINTS" id="PR00738">
    <property type="entry name" value="GLHYDRLASE20"/>
</dbReference>
<dbReference type="VEuPathDB" id="VectorBase:ASTEI06911"/>
<protein>
    <recommendedName>
        <fullName evidence="3">beta-N-acetylhexosaminidase</fullName>
        <ecNumber evidence="3">3.2.1.52</ecNumber>
    </recommendedName>
</protein>
<evidence type="ECO:0000256" key="4">
    <source>
        <dbReference type="ARBA" id="ARBA00022729"/>
    </source>
</evidence>
<dbReference type="AlphaFoldDB" id="A0A182YEM5"/>
<reference evidence="9" key="1">
    <citation type="journal article" date="2014" name="Genome Biol.">
        <title>Genome analysis of a major urban malaria vector mosquito, Anopheles stephensi.</title>
        <authorList>
            <person name="Jiang X."/>
            <person name="Peery A."/>
            <person name="Hall A.B."/>
            <person name="Sharma A."/>
            <person name="Chen X.G."/>
            <person name="Waterhouse R.M."/>
            <person name="Komissarov A."/>
            <person name="Riehle M.M."/>
            <person name="Shouche Y."/>
            <person name="Sharakhova M.V."/>
            <person name="Lawson D."/>
            <person name="Pakpour N."/>
            <person name="Arensburger P."/>
            <person name="Davidson V.L."/>
            <person name="Eiglmeier K."/>
            <person name="Emrich S."/>
            <person name="George P."/>
            <person name="Kennedy R.C."/>
            <person name="Mane S.P."/>
            <person name="Maslen G."/>
            <person name="Oringanje C."/>
            <person name="Qi Y."/>
            <person name="Settlage R."/>
            <person name="Tojo M."/>
            <person name="Tubio J.M."/>
            <person name="Unger M.F."/>
            <person name="Wang B."/>
            <person name="Vernick K.D."/>
            <person name="Ribeiro J.M."/>
            <person name="James A.A."/>
            <person name="Michel K."/>
            <person name="Riehle M.A."/>
            <person name="Luckhart S."/>
            <person name="Sharakhov I.V."/>
            <person name="Tu Z."/>
        </authorList>
    </citation>
    <scope>NUCLEOTIDE SEQUENCE [LARGE SCALE GENOMIC DNA]</scope>
    <source>
        <strain evidence="9">Indian</strain>
    </source>
</reference>
<dbReference type="InterPro" id="IPR017853">
    <property type="entry name" value="GH"/>
</dbReference>
<comment type="catalytic activity">
    <reaction evidence="1">
        <text>Hydrolysis of terminal non-reducing N-acetyl-D-hexosamine residues in N-acetyl-beta-D-hexosaminides.</text>
        <dbReference type="EC" id="3.2.1.52"/>
    </reaction>
</comment>
<dbReference type="Gene3D" id="3.20.20.80">
    <property type="entry name" value="Glycosidases"/>
    <property type="match status" value="1"/>
</dbReference>
<dbReference type="GO" id="GO:0005886">
    <property type="term" value="C:plasma membrane"/>
    <property type="evidence" value="ECO:0007669"/>
    <property type="project" value="TreeGrafter"/>
</dbReference>